<evidence type="ECO:0000313" key="1">
    <source>
        <dbReference type="EMBL" id="KAJ9484437.1"/>
    </source>
</evidence>
<evidence type="ECO:0000313" key="2">
    <source>
        <dbReference type="Proteomes" id="UP001227192"/>
    </source>
</evidence>
<dbReference type="EMBL" id="LACB01000339">
    <property type="protein sequence ID" value="KAJ9484437.1"/>
    <property type="molecule type" value="Genomic_DNA"/>
</dbReference>
<keyword evidence="2" id="KW-1185">Reference proteome</keyword>
<sequence>MYYIESMTPDICASLFEGSTAATRHTMKGLPLIRVRISRRPTLQPHGKKWGPESHCIVSRMRSSLS</sequence>
<organism evidence="1 2">
    <name type="scientific">Penicillium thymicola</name>
    <dbReference type="NCBI Taxonomy" id="293382"/>
    <lineage>
        <taxon>Eukaryota</taxon>
        <taxon>Fungi</taxon>
        <taxon>Dikarya</taxon>
        <taxon>Ascomycota</taxon>
        <taxon>Pezizomycotina</taxon>
        <taxon>Eurotiomycetes</taxon>
        <taxon>Eurotiomycetidae</taxon>
        <taxon>Eurotiales</taxon>
        <taxon>Aspergillaceae</taxon>
        <taxon>Penicillium</taxon>
    </lineage>
</organism>
<comment type="caution">
    <text evidence="1">The sequence shown here is derived from an EMBL/GenBank/DDBJ whole genome shotgun (WGS) entry which is preliminary data.</text>
</comment>
<dbReference type="AlphaFoldDB" id="A0AAI9X5I0"/>
<reference evidence="1" key="2">
    <citation type="journal article" date="2016" name="Fungal Biol.">
        <title>Ochratoxin A production by Penicillium thymicola.</title>
        <authorList>
            <person name="Nguyen H.D.T."/>
            <person name="McMullin D.R."/>
            <person name="Ponomareva E."/>
            <person name="Riley R."/>
            <person name="Pomraning K.R."/>
            <person name="Baker S.E."/>
            <person name="Seifert K.A."/>
        </authorList>
    </citation>
    <scope>NUCLEOTIDE SEQUENCE</scope>
    <source>
        <strain evidence="1">DAOM 180753</strain>
    </source>
</reference>
<proteinExistence type="predicted"/>
<protein>
    <submittedName>
        <fullName evidence="1">Uncharacterized protein</fullName>
    </submittedName>
</protein>
<gene>
    <name evidence="1" type="ORF">VN97_g8933</name>
</gene>
<reference evidence="1" key="1">
    <citation type="submission" date="2015-06" db="EMBL/GenBank/DDBJ databases">
        <authorList>
            <person name="Nguyen H."/>
        </authorList>
    </citation>
    <scope>NUCLEOTIDE SEQUENCE</scope>
    <source>
        <strain evidence="1">DAOM 180753</strain>
    </source>
</reference>
<dbReference type="Proteomes" id="UP001227192">
    <property type="component" value="Unassembled WGS sequence"/>
</dbReference>
<accession>A0AAI9X5I0</accession>
<name>A0AAI9X5I0_PENTH</name>